<comment type="caution">
    <text evidence="8">The sequence shown here is derived from an EMBL/GenBank/DDBJ whole genome shotgun (WGS) entry which is preliminary data.</text>
</comment>
<dbReference type="Pfam" id="PF08340">
    <property type="entry name" value="YicC-like_C"/>
    <property type="match status" value="1"/>
</dbReference>
<feature type="domain" description="Endoribonuclease YicC-like N-terminal" evidence="6">
    <location>
        <begin position="2"/>
        <end position="156"/>
    </location>
</feature>
<keyword evidence="3" id="KW-0255">Endonuclease</keyword>
<dbReference type="EMBL" id="PDOE01000001">
    <property type="protein sequence ID" value="RKL68940.1"/>
    <property type="molecule type" value="Genomic_DNA"/>
</dbReference>
<dbReference type="InterPro" id="IPR013527">
    <property type="entry name" value="YicC-like_N"/>
</dbReference>
<feature type="domain" description="Endoribonuclease YicC-like C-terminal" evidence="7">
    <location>
        <begin position="175"/>
        <end position="295"/>
    </location>
</feature>
<comment type="similarity">
    <text evidence="5">Belongs to the YicC/YloC family.</text>
</comment>
<dbReference type="InterPro" id="IPR005229">
    <property type="entry name" value="YicC/YloC-like"/>
</dbReference>
<sequence>MIMSMTGYGRSNKEIDSCHVSVEIKAVNNRFCEINIRMPKQLFFLEERMKKSISRVISRGKVDVFIHIQGDGVSKKELSIDWNLIAEYQNTFDEMAEKFHSSNSFPLKELLFNEEVVAVRESSDISSELTDVILSSVEEAAMELRDMRLKEGQELRDDIIHRIDTLRQFIVKLREYTPVIQKQYRERLQRRVEEFLGLGGKTEIDEARILTEVSVFAEKADIQEELTRIDSHLKQFISILSDAKVIGRKLDFLVQELNREVNTIGSKSNHLETSQLVIELKAELEKIREQVQNIE</sequence>
<reference evidence="8 9" key="1">
    <citation type="submission" date="2017-10" db="EMBL/GenBank/DDBJ databases">
        <title>Bacillus sp. nov., a halophilic bacterium isolated from a Keqin Lake.</title>
        <authorList>
            <person name="Wang H."/>
        </authorList>
    </citation>
    <scope>NUCLEOTIDE SEQUENCE [LARGE SCALE GENOMIC DNA]</scope>
    <source>
        <strain evidence="8 9">KCTC 13187</strain>
    </source>
</reference>
<evidence type="ECO:0000313" key="8">
    <source>
        <dbReference type="EMBL" id="RKL68940.1"/>
    </source>
</evidence>
<dbReference type="InterPro" id="IPR013551">
    <property type="entry name" value="YicC-like_C"/>
</dbReference>
<comment type="cofactor">
    <cofactor evidence="1">
        <name>a divalent metal cation</name>
        <dbReference type="ChEBI" id="CHEBI:60240"/>
    </cofactor>
</comment>
<evidence type="ECO:0000256" key="5">
    <source>
        <dbReference type="ARBA" id="ARBA00035648"/>
    </source>
</evidence>
<keyword evidence="9" id="KW-1185">Reference proteome</keyword>
<evidence type="ECO:0000256" key="4">
    <source>
        <dbReference type="ARBA" id="ARBA00022801"/>
    </source>
</evidence>
<dbReference type="Pfam" id="PF03755">
    <property type="entry name" value="YicC-like_N"/>
    <property type="match status" value="1"/>
</dbReference>
<keyword evidence="4" id="KW-0378">Hydrolase</keyword>
<evidence type="ECO:0000313" key="9">
    <source>
        <dbReference type="Proteomes" id="UP000281498"/>
    </source>
</evidence>
<dbReference type="GO" id="GO:0004521">
    <property type="term" value="F:RNA endonuclease activity"/>
    <property type="evidence" value="ECO:0007669"/>
    <property type="project" value="InterPro"/>
</dbReference>
<name>A0A3A9KDW6_9BACI</name>
<dbReference type="OrthoDB" id="9771229at2"/>
<evidence type="ECO:0000256" key="3">
    <source>
        <dbReference type="ARBA" id="ARBA00022759"/>
    </source>
</evidence>
<evidence type="ECO:0000259" key="7">
    <source>
        <dbReference type="Pfam" id="PF08340"/>
    </source>
</evidence>
<dbReference type="NCBIfam" id="TIGR00255">
    <property type="entry name" value="YicC/YloC family endoribonuclease"/>
    <property type="match status" value="1"/>
</dbReference>
<proteinExistence type="inferred from homology"/>
<protein>
    <submittedName>
        <fullName evidence="8">YicC family protein</fullName>
    </submittedName>
</protein>
<dbReference type="AlphaFoldDB" id="A0A3A9KDW6"/>
<dbReference type="RefSeq" id="WP_110936421.1">
    <property type="nucleotide sequence ID" value="NZ_KZ614146.1"/>
</dbReference>
<keyword evidence="2" id="KW-0540">Nuclease</keyword>
<dbReference type="PANTHER" id="PTHR30636:SF3">
    <property type="entry name" value="UPF0701 PROTEIN YICC"/>
    <property type="match status" value="1"/>
</dbReference>
<gene>
    <name evidence="8" type="ORF">CR203_02560</name>
</gene>
<dbReference type="PANTHER" id="PTHR30636">
    <property type="entry name" value="UPF0701 PROTEIN YICC"/>
    <property type="match status" value="1"/>
</dbReference>
<accession>A0A3A9KDW6</accession>
<evidence type="ECO:0000259" key="6">
    <source>
        <dbReference type="Pfam" id="PF03755"/>
    </source>
</evidence>
<dbReference type="GO" id="GO:0016787">
    <property type="term" value="F:hydrolase activity"/>
    <property type="evidence" value="ECO:0007669"/>
    <property type="project" value="UniProtKB-KW"/>
</dbReference>
<dbReference type="Proteomes" id="UP000281498">
    <property type="component" value="Unassembled WGS sequence"/>
</dbReference>
<organism evidence="8 9">
    <name type="scientific">Salipaludibacillus neizhouensis</name>
    <dbReference type="NCBI Taxonomy" id="885475"/>
    <lineage>
        <taxon>Bacteria</taxon>
        <taxon>Bacillati</taxon>
        <taxon>Bacillota</taxon>
        <taxon>Bacilli</taxon>
        <taxon>Bacillales</taxon>
        <taxon>Bacillaceae</taxon>
    </lineage>
</organism>
<evidence type="ECO:0000256" key="2">
    <source>
        <dbReference type="ARBA" id="ARBA00022722"/>
    </source>
</evidence>
<evidence type="ECO:0000256" key="1">
    <source>
        <dbReference type="ARBA" id="ARBA00001968"/>
    </source>
</evidence>